<accession>A0ACB8C0C3</accession>
<dbReference type="Proteomes" id="UP000790709">
    <property type="component" value="Unassembled WGS sequence"/>
</dbReference>
<proteinExistence type="predicted"/>
<keyword evidence="2" id="KW-1185">Reference proteome</keyword>
<comment type="caution">
    <text evidence="1">The sequence shown here is derived from an EMBL/GenBank/DDBJ whole genome shotgun (WGS) entry which is preliminary data.</text>
</comment>
<sequence length="278" mass="31850">MLAAMPADVLYKIFIHLEVIDLVRLQQVSSRFLDIIDERNVWSDAYRKSSLPQSRGPFVWQSSAYLRSALITSAKLKRTWPTRSAWLKKIPTRDIMFTETLRHFQLLLGRWLIVVIGDGEKQVCCYDLDSEDEKSKKHVIYHVPSGADVAYLGCTDVATTDGQFSFVAFMHRTVYDEENEGTLKVYKLTSETGSPVCFELVLELCRGPRWPHIQIAPQVLLIVGRAAPDNYHNKTWIMDIRTNRVYKLPPPAKDRPTEMAVHADRLPVKIFPGTNMTL</sequence>
<evidence type="ECO:0000313" key="1">
    <source>
        <dbReference type="EMBL" id="KAH7931409.1"/>
    </source>
</evidence>
<reference evidence="1" key="1">
    <citation type="journal article" date="2021" name="New Phytol.">
        <title>Evolutionary innovations through gain and loss of genes in the ectomycorrhizal Boletales.</title>
        <authorList>
            <person name="Wu G."/>
            <person name="Miyauchi S."/>
            <person name="Morin E."/>
            <person name="Kuo A."/>
            <person name="Drula E."/>
            <person name="Varga T."/>
            <person name="Kohler A."/>
            <person name="Feng B."/>
            <person name="Cao Y."/>
            <person name="Lipzen A."/>
            <person name="Daum C."/>
            <person name="Hundley H."/>
            <person name="Pangilinan J."/>
            <person name="Johnson J."/>
            <person name="Barry K."/>
            <person name="LaButti K."/>
            <person name="Ng V."/>
            <person name="Ahrendt S."/>
            <person name="Min B."/>
            <person name="Choi I.G."/>
            <person name="Park H."/>
            <person name="Plett J.M."/>
            <person name="Magnuson J."/>
            <person name="Spatafora J.W."/>
            <person name="Nagy L.G."/>
            <person name="Henrissat B."/>
            <person name="Grigoriev I.V."/>
            <person name="Yang Z.L."/>
            <person name="Xu J."/>
            <person name="Martin F.M."/>
        </authorList>
    </citation>
    <scope>NUCLEOTIDE SEQUENCE</scope>
    <source>
        <strain evidence="1">KUC20120723A-06</strain>
    </source>
</reference>
<gene>
    <name evidence="1" type="ORF">BV22DRAFT_14626</name>
</gene>
<name>A0ACB8C0C3_9AGAM</name>
<dbReference type="EMBL" id="MU266327">
    <property type="protein sequence ID" value="KAH7931409.1"/>
    <property type="molecule type" value="Genomic_DNA"/>
</dbReference>
<organism evidence="1 2">
    <name type="scientific">Leucogyrophana mollusca</name>
    <dbReference type="NCBI Taxonomy" id="85980"/>
    <lineage>
        <taxon>Eukaryota</taxon>
        <taxon>Fungi</taxon>
        <taxon>Dikarya</taxon>
        <taxon>Basidiomycota</taxon>
        <taxon>Agaricomycotina</taxon>
        <taxon>Agaricomycetes</taxon>
        <taxon>Agaricomycetidae</taxon>
        <taxon>Boletales</taxon>
        <taxon>Boletales incertae sedis</taxon>
        <taxon>Leucogyrophana</taxon>
    </lineage>
</organism>
<evidence type="ECO:0000313" key="2">
    <source>
        <dbReference type="Proteomes" id="UP000790709"/>
    </source>
</evidence>
<protein>
    <submittedName>
        <fullName evidence="1">Uncharacterized protein</fullName>
    </submittedName>
</protein>